<dbReference type="GO" id="GO:0009279">
    <property type="term" value="C:cell outer membrane"/>
    <property type="evidence" value="ECO:0007669"/>
    <property type="project" value="UniProtKB-SubCell"/>
</dbReference>
<dbReference type="SUPFAM" id="SSF56935">
    <property type="entry name" value="Porins"/>
    <property type="match status" value="1"/>
</dbReference>
<gene>
    <name evidence="15" type="ORF">DB30_05704</name>
</gene>
<feature type="region of interest" description="Disordered" evidence="12">
    <location>
        <begin position="17"/>
        <end position="65"/>
    </location>
</feature>
<keyword evidence="7 10" id="KW-0472">Membrane</keyword>
<name>A0A0C2D5P4_9BACT</name>
<comment type="subcellular location">
    <subcellularLocation>
        <location evidence="1 10">Cell outer membrane</location>
        <topology evidence="1 10">Multi-pass membrane protein</topology>
    </subcellularLocation>
</comment>
<dbReference type="PANTHER" id="PTHR30069">
    <property type="entry name" value="TONB-DEPENDENT OUTER MEMBRANE RECEPTOR"/>
    <property type="match status" value="1"/>
</dbReference>
<evidence type="ECO:0000256" key="5">
    <source>
        <dbReference type="ARBA" id="ARBA00022729"/>
    </source>
</evidence>
<evidence type="ECO:0000313" key="16">
    <source>
        <dbReference type="Proteomes" id="UP000031599"/>
    </source>
</evidence>
<dbReference type="InterPro" id="IPR000531">
    <property type="entry name" value="Beta-barrel_TonB"/>
</dbReference>
<evidence type="ECO:0000256" key="6">
    <source>
        <dbReference type="ARBA" id="ARBA00023077"/>
    </source>
</evidence>
<evidence type="ECO:0000256" key="9">
    <source>
        <dbReference type="ARBA" id="ARBA00023237"/>
    </source>
</evidence>
<dbReference type="RefSeq" id="WP_052551842.1">
    <property type="nucleotide sequence ID" value="NZ_JMCC02000056.1"/>
</dbReference>
<dbReference type="InterPro" id="IPR012910">
    <property type="entry name" value="Plug_dom"/>
</dbReference>
<dbReference type="InterPro" id="IPR039426">
    <property type="entry name" value="TonB-dep_rcpt-like"/>
</dbReference>
<dbReference type="InterPro" id="IPR036942">
    <property type="entry name" value="Beta-barrel_TonB_sf"/>
</dbReference>
<evidence type="ECO:0000256" key="1">
    <source>
        <dbReference type="ARBA" id="ARBA00004571"/>
    </source>
</evidence>
<organism evidence="15 16">
    <name type="scientific">Enhygromyxa salina</name>
    <dbReference type="NCBI Taxonomy" id="215803"/>
    <lineage>
        <taxon>Bacteria</taxon>
        <taxon>Pseudomonadati</taxon>
        <taxon>Myxococcota</taxon>
        <taxon>Polyangia</taxon>
        <taxon>Nannocystales</taxon>
        <taxon>Nannocystaceae</taxon>
        <taxon>Enhygromyxa</taxon>
    </lineage>
</organism>
<dbReference type="Gene3D" id="2.170.130.10">
    <property type="entry name" value="TonB-dependent receptor, plug domain"/>
    <property type="match status" value="1"/>
</dbReference>
<dbReference type="Pfam" id="PF07715">
    <property type="entry name" value="Plug"/>
    <property type="match status" value="1"/>
</dbReference>
<dbReference type="CDD" id="cd01347">
    <property type="entry name" value="ligand_gated_channel"/>
    <property type="match status" value="1"/>
</dbReference>
<evidence type="ECO:0000256" key="7">
    <source>
        <dbReference type="ARBA" id="ARBA00023136"/>
    </source>
</evidence>
<dbReference type="GO" id="GO:0015344">
    <property type="term" value="F:siderophore uptake transmembrane transporter activity"/>
    <property type="evidence" value="ECO:0007669"/>
    <property type="project" value="TreeGrafter"/>
</dbReference>
<keyword evidence="8 15" id="KW-0675">Receptor</keyword>
<evidence type="ECO:0000256" key="8">
    <source>
        <dbReference type="ARBA" id="ARBA00023170"/>
    </source>
</evidence>
<dbReference type="AlphaFoldDB" id="A0A0C2D5P4"/>
<dbReference type="PANTHER" id="PTHR30069:SF29">
    <property type="entry name" value="HEMOGLOBIN AND HEMOGLOBIN-HAPTOGLOBIN-BINDING PROTEIN 1-RELATED"/>
    <property type="match status" value="1"/>
</dbReference>
<feature type="compositionally biased region" description="Acidic residues" evidence="12">
    <location>
        <begin position="27"/>
        <end position="44"/>
    </location>
</feature>
<feature type="domain" description="TonB-dependent receptor-like beta-barrel" evidence="13">
    <location>
        <begin position="271"/>
        <end position="653"/>
    </location>
</feature>
<reference evidence="15 16" key="1">
    <citation type="submission" date="2014-12" db="EMBL/GenBank/DDBJ databases">
        <title>Genome assembly of Enhygromyxa salina DSM 15201.</title>
        <authorList>
            <person name="Sharma G."/>
            <person name="Subramanian S."/>
        </authorList>
    </citation>
    <scope>NUCLEOTIDE SEQUENCE [LARGE SCALE GENOMIC DNA]</scope>
    <source>
        <strain evidence="15 16">DSM 15201</strain>
    </source>
</reference>
<dbReference type="EMBL" id="JMCC02000056">
    <property type="protein sequence ID" value="KIG15372.1"/>
    <property type="molecule type" value="Genomic_DNA"/>
</dbReference>
<keyword evidence="2 10" id="KW-0813">Transport</keyword>
<keyword evidence="3 10" id="KW-1134">Transmembrane beta strand</keyword>
<feature type="compositionally biased region" description="Low complexity" evidence="12">
    <location>
        <begin position="17"/>
        <end position="26"/>
    </location>
</feature>
<comment type="similarity">
    <text evidence="10 11">Belongs to the TonB-dependent receptor family.</text>
</comment>
<proteinExistence type="inferred from homology"/>
<keyword evidence="4 10" id="KW-0812">Transmembrane</keyword>
<dbReference type="Pfam" id="PF00593">
    <property type="entry name" value="TonB_dep_Rec_b-barrel"/>
    <property type="match status" value="1"/>
</dbReference>
<dbReference type="GO" id="GO:0044718">
    <property type="term" value="P:siderophore transmembrane transport"/>
    <property type="evidence" value="ECO:0007669"/>
    <property type="project" value="TreeGrafter"/>
</dbReference>
<protein>
    <submittedName>
        <fullName evidence="15">TonB-dependent receptor</fullName>
    </submittedName>
</protein>
<evidence type="ECO:0000256" key="12">
    <source>
        <dbReference type="SAM" id="MobiDB-lite"/>
    </source>
</evidence>
<evidence type="ECO:0000256" key="3">
    <source>
        <dbReference type="ARBA" id="ARBA00022452"/>
    </source>
</evidence>
<dbReference type="Proteomes" id="UP000031599">
    <property type="component" value="Unassembled WGS sequence"/>
</dbReference>
<evidence type="ECO:0000313" key="15">
    <source>
        <dbReference type="EMBL" id="KIG15372.1"/>
    </source>
</evidence>
<keyword evidence="5" id="KW-0732">Signal</keyword>
<feature type="domain" description="TonB-dependent receptor plug" evidence="14">
    <location>
        <begin position="84"/>
        <end position="187"/>
    </location>
</feature>
<accession>A0A0C2D5P4</accession>
<evidence type="ECO:0000259" key="14">
    <source>
        <dbReference type="Pfam" id="PF07715"/>
    </source>
</evidence>
<evidence type="ECO:0000256" key="10">
    <source>
        <dbReference type="PROSITE-ProRule" id="PRU01360"/>
    </source>
</evidence>
<dbReference type="PROSITE" id="PS52016">
    <property type="entry name" value="TONB_DEPENDENT_REC_3"/>
    <property type="match status" value="1"/>
</dbReference>
<evidence type="ECO:0000259" key="13">
    <source>
        <dbReference type="Pfam" id="PF00593"/>
    </source>
</evidence>
<keyword evidence="6 11" id="KW-0798">TonB box</keyword>
<evidence type="ECO:0000256" key="2">
    <source>
        <dbReference type="ARBA" id="ARBA00022448"/>
    </source>
</evidence>
<dbReference type="InterPro" id="IPR037066">
    <property type="entry name" value="Plug_dom_sf"/>
</dbReference>
<sequence length="677" mass="73587">MSLFGWYLLGLTLHAPASDSTAPDASVIDDDDHDDDHDDVGDDEPPGRAEGPTRRARRPPRGEAPVAAQTIIVSTGTRTAHDASTAPVATTLVTRQDIVDSGAETLAEALEHQDSSISLTEGVGGTELSLRGFDPEQVLVLIDGQRATGRIDGTIDLSRFTVENVERVEIVHGAGSVVYGSDAVGGVINIITRDPDPGVQSDARVVYASRNTVDASGRVAGGMRRWQLAGFGGYHRTDGWDATPFDEATTGDRVDQWNVGAGAKLQLPSEVRMSLDGNVQQRLSQGVDRADDGSLVDRANSTYTGDLTYAATWVGDSSQLRGTAHYNVFKDLFVQDQREGEAFDQRQPTWDHIGQFSVQLDQLAGRHLVTSGADVQLEWLVSERVVAESGANRSDRQRVALFMQDEWTPTTSPRVTVLPALRVDYDSRFGLYPTGRLALLVAPIESLTLRAAYGRGYRAPSFREMHLAFVNAGVGYRVTGNPSLAPEQAWTGDLGLTWTPSKNYRVELGLFDNQLRDLITVDVVANANELGLDTFSYVNVGSAFVRGVEASGFVGFLRHFEAEAGYTFLHARNKLTRQPLPGRAAHQATLALRFHQRSWGTRAVVRGRVTGRRAFSVSPDLPVSFAVPFASIDVRVSQSFLRYFGAFVGVENLLDAGDATTNPIAPRSFYGGLSFRY</sequence>
<evidence type="ECO:0000256" key="11">
    <source>
        <dbReference type="RuleBase" id="RU003357"/>
    </source>
</evidence>
<keyword evidence="9 10" id="KW-0998">Cell outer membrane</keyword>
<dbReference type="Gene3D" id="2.40.170.20">
    <property type="entry name" value="TonB-dependent receptor, beta-barrel domain"/>
    <property type="match status" value="1"/>
</dbReference>
<comment type="caution">
    <text evidence="15">The sequence shown here is derived from an EMBL/GenBank/DDBJ whole genome shotgun (WGS) entry which is preliminary data.</text>
</comment>
<evidence type="ECO:0000256" key="4">
    <source>
        <dbReference type="ARBA" id="ARBA00022692"/>
    </source>
</evidence>